<dbReference type="GO" id="GO:0008168">
    <property type="term" value="F:methyltransferase activity"/>
    <property type="evidence" value="ECO:0007669"/>
    <property type="project" value="InterPro"/>
</dbReference>
<name>A0A015TYX9_BACFG</name>
<dbReference type="GO" id="GO:0032259">
    <property type="term" value="P:methylation"/>
    <property type="evidence" value="ECO:0007669"/>
    <property type="project" value="InterPro"/>
</dbReference>
<evidence type="ECO:0000313" key="2">
    <source>
        <dbReference type="Proteomes" id="UP000020773"/>
    </source>
</evidence>
<dbReference type="PATRIC" id="fig|1339316.3.peg.5366"/>
<protein>
    <recommendedName>
        <fullName evidence="3">tRNA (Adenine-N(6)-)-methyltransferase</fullName>
    </recommendedName>
</protein>
<gene>
    <name evidence="1" type="ORF">M125_5712</name>
</gene>
<dbReference type="GO" id="GO:0003676">
    <property type="term" value="F:nucleic acid binding"/>
    <property type="evidence" value="ECO:0007669"/>
    <property type="project" value="InterPro"/>
</dbReference>
<comment type="caution">
    <text evidence="1">The sequence shown here is derived from an EMBL/GenBank/DDBJ whole genome shotgun (WGS) entry which is preliminary data.</text>
</comment>
<accession>A0A015TYX9</accession>
<dbReference type="InterPro" id="IPR002052">
    <property type="entry name" value="DNA_methylase_N6_adenine_CS"/>
</dbReference>
<reference evidence="1 2" key="1">
    <citation type="submission" date="2014-02" db="EMBL/GenBank/DDBJ databases">
        <authorList>
            <person name="Sears C."/>
            <person name="Carroll K."/>
            <person name="Sack B.R."/>
            <person name="Qadri F."/>
            <person name="Myers L.L."/>
            <person name="Chung G.-T."/>
            <person name="Escheverria P."/>
            <person name="Fraser C.M."/>
            <person name="Sadzewicz L."/>
            <person name="Shefchek K.A."/>
            <person name="Tallon L."/>
            <person name="Das S.P."/>
            <person name="Daugherty S."/>
            <person name="Mongodin E.F."/>
        </authorList>
    </citation>
    <scope>NUCLEOTIDE SEQUENCE [LARGE SCALE GENOMIC DNA]</scope>
    <source>
        <strain evidence="2">3998T(B)3</strain>
    </source>
</reference>
<dbReference type="Proteomes" id="UP000020773">
    <property type="component" value="Unassembled WGS sequence"/>
</dbReference>
<evidence type="ECO:0008006" key="3">
    <source>
        <dbReference type="Google" id="ProtNLM"/>
    </source>
</evidence>
<proteinExistence type="predicted"/>
<dbReference type="AlphaFoldDB" id="A0A015TYX9"/>
<sequence>MIDYSKYLHSNKSDEKYTPQYAVLPIIKYLPRKAVIWCPFDTENREFVLALKEAGYRVVYSHIFTGQDFFEYEPKRWDIIVSNPPFSNKARIFERCLAFRKPFALLMSNFWLNDSAPCRLFKERELQLLLFDKRVEYNDLSRVPFGSSYFCHKVLPKQIVFENLTKIKGEKSRMWADVEKFSLF</sequence>
<organism evidence="1 2">
    <name type="scientific">Bacteroides fragilis str. 3998T(B)3</name>
    <dbReference type="NCBI Taxonomy" id="1339316"/>
    <lineage>
        <taxon>Bacteria</taxon>
        <taxon>Pseudomonadati</taxon>
        <taxon>Bacteroidota</taxon>
        <taxon>Bacteroidia</taxon>
        <taxon>Bacteroidales</taxon>
        <taxon>Bacteroidaceae</taxon>
        <taxon>Bacteroides</taxon>
    </lineage>
</organism>
<evidence type="ECO:0000313" key="1">
    <source>
        <dbReference type="EMBL" id="EXY87662.1"/>
    </source>
</evidence>
<dbReference type="PROSITE" id="PS00092">
    <property type="entry name" value="N6_MTASE"/>
    <property type="match status" value="1"/>
</dbReference>
<dbReference type="EMBL" id="JGDB01000398">
    <property type="protein sequence ID" value="EXY87662.1"/>
    <property type="molecule type" value="Genomic_DNA"/>
</dbReference>